<evidence type="ECO:0000313" key="4">
    <source>
        <dbReference type="Proteomes" id="UP000092666"/>
    </source>
</evidence>
<name>A0A1B9GKG1_9TREE</name>
<proteinExistence type="inferred from homology"/>
<organism evidence="3 4">
    <name type="scientific">Kwoniella heveanensis BCC8398</name>
    <dbReference type="NCBI Taxonomy" id="1296120"/>
    <lineage>
        <taxon>Eukaryota</taxon>
        <taxon>Fungi</taxon>
        <taxon>Dikarya</taxon>
        <taxon>Basidiomycota</taxon>
        <taxon>Agaricomycotina</taxon>
        <taxon>Tremellomycetes</taxon>
        <taxon>Tremellales</taxon>
        <taxon>Cryptococcaceae</taxon>
        <taxon>Kwoniella</taxon>
    </lineage>
</organism>
<dbReference type="SUPFAM" id="SSF56601">
    <property type="entry name" value="beta-lactamase/transpeptidase-like"/>
    <property type="match status" value="1"/>
</dbReference>
<evidence type="ECO:0000313" key="3">
    <source>
        <dbReference type="EMBL" id="OCF31602.1"/>
    </source>
</evidence>
<comment type="similarity">
    <text evidence="1">Belongs to the peptidase S12 family.</text>
</comment>
<dbReference type="STRING" id="1296120.A0A1B9GKG1"/>
<reference evidence="4" key="2">
    <citation type="submission" date="2013-12" db="EMBL/GenBank/DDBJ databases">
        <title>Evolution of pathogenesis and genome organization in the Tremellales.</title>
        <authorList>
            <person name="Cuomo C."/>
            <person name="Litvintseva A."/>
            <person name="Heitman J."/>
            <person name="Chen Y."/>
            <person name="Sun S."/>
            <person name="Springer D."/>
            <person name="Dromer F."/>
            <person name="Young S."/>
            <person name="Zeng Q."/>
            <person name="Chapman S."/>
            <person name="Gujja S."/>
            <person name="Saif S."/>
            <person name="Birren B."/>
        </authorList>
    </citation>
    <scope>NUCLEOTIDE SEQUENCE [LARGE SCALE GENOMIC DNA]</scope>
    <source>
        <strain evidence="4">BCC8398</strain>
    </source>
</reference>
<dbReference type="InterPro" id="IPR001466">
    <property type="entry name" value="Beta-lactam-related"/>
</dbReference>
<keyword evidence="4" id="KW-1185">Reference proteome</keyword>
<gene>
    <name evidence="3" type="ORF">I316_06801</name>
</gene>
<dbReference type="InterPro" id="IPR050491">
    <property type="entry name" value="AmpC-like"/>
</dbReference>
<dbReference type="InterPro" id="IPR012338">
    <property type="entry name" value="Beta-lactam/transpept-like"/>
</dbReference>
<dbReference type="Proteomes" id="UP000092666">
    <property type="component" value="Unassembled WGS sequence"/>
</dbReference>
<dbReference type="AlphaFoldDB" id="A0A1B9GKG1"/>
<evidence type="ECO:0000259" key="2">
    <source>
        <dbReference type="Pfam" id="PF00144"/>
    </source>
</evidence>
<protein>
    <recommendedName>
        <fullName evidence="2">Beta-lactamase-related domain-containing protein</fullName>
    </recommendedName>
</protein>
<accession>A0A1B9GKG1</accession>
<dbReference type="Pfam" id="PF00144">
    <property type="entry name" value="Beta-lactamase"/>
    <property type="match status" value="1"/>
</dbReference>
<sequence length="520" mass="57199">MSDRIKAQTPVDKDLRVKQSDAILPDEMIASILQAMGQWHIPDLRLAIVKEQPGHDDASAEPVAFSIALGENSDYDVKMPLGSNSKLFALSALDKVLSANGYDVDTPIKKILPDFQLANPQATELCSCRDIATHMTGLPDYDKVVEPGLTAKDLTERLRCLPPTAPFRSRFQYCNISSAILIQIIEHLSGRSYADYATDEILMPLKMKFTSFQPDDKLSMGHFNMVGADGEEKGSMDLEFAFAKSSGIEAAGGVLTVGRDLLKWLLAVPNFPIYDTAPSPTVTENVPYPLHPPSRASYGLYLTQASYYNLNTIEHIGNTNSHSSLIVFPPDLKVRFGVMFNVGDYETGHAFTSWIRATLLDRFAGFEPKDWLSEIQVVAAKEQQKLARHFGAIESDPNLPPLVGTFKCPGFATWDLNEINNVSVRPELITIPGFEKLYGSTQVLVAAVQGSQIGQQGEGWYVGCLQLNFEGGVNDGRVMHGSPFKAQLCEEGKKLHVYWLVEGDLAESPTTFTKAGNEDC</sequence>
<dbReference type="Gene3D" id="3.40.710.10">
    <property type="entry name" value="DD-peptidase/beta-lactamase superfamily"/>
    <property type="match status" value="1"/>
</dbReference>
<evidence type="ECO:0000256" key="1">
    <source>
        <dbReference type="ARBA" id="ARBA00038215"/>
    </source>
</evidence>
<dbReference type="OrthoDB" id="5946976at2759"/>
<dbReference type="PANTHER" id="PTHR46825">
    <property type="entry name" value="D-ALANYL-D-ALANINE-CARBOXYPEPTIDASE/ENDOPEPTIDASE AMPH"/>
    <property type="match status" value="1"/>
</dbReference>
<feature type="domain" description="Beta-lactamase-related" evidence="2">
    <location>
        <begin position="78"/>
        <end position="344"/>
    </location>
</feature>
<dbReference type="PANTHER" id="PTHR46825:SF15">
    <property type="entry name" value="BETA-LACTAMASE-RELATED DOMAIN-CONTAINING PROTEIN"/>
    <property type="match status" value="1"/>
</dbReference>
<dbReference type="EMBL" id="KV700133">
    <property type="protein sequence ID" value="OCF31602.1"/>
    <property type="molecule type" value="Genomic_DNA"/>
</dbReference>
<reference evidence="3 4" key="1">
    <citation type="submission" date="2013-07" db="EMBL/GenBank/DDBJ databases">
        <title>The Genome Sequence of Cryptococcus heveanensis BCC8398.</title>
        <authorList>
            <consortium name="The Broad Institute Genome Sequencing Platform"/>
            <person name="Cuomo C."/>
            <person name="Litvintseva A."/>
            <person name="Chen Y."/>
            <person name="Heitman J."/>
            <person name="Sun S."/>
            <person name="Springer D."/>
            <person name="Dromer F."/>
            <person name="Young S.K."/>
            <person name="Zeng Q."/>
            <person name="Gargeya S."/>
            <person name="Fitzgerald M."/>
            <person name="Abouelleil A."/>
            <person name="Alvarado L."/>
            <person name="Berlin A.M."/>
            <person name="Chapman S.B."/>
            <person name="Dewar J."/>
            <person name="Goldberg J."/>
            <person name="Griggs A."/>
            <person name="Gujja S."/>
            <person name="Hansen M."/>
            <person name="Howarth C."/>
            <person name="Imamovic A."/>
            <person name="Larimer J."/>
            <person name="McCowan C."/>
            <person name="Murphy C."/>
            <person name="Pearson M."/>
            <person name="Priest M."/>
            <person name="Roberts A."/>
            <person name="Saif S."/>
            <person name="Shea T."/>
            <person name="Sykes S."/>
            <person name="Wortman J."/>
            <person name="Nusbaum C."/>
            <person name="Birren B."/>
        </authorList>
    </citation>
    <scope>NUCLEOTIDE SEQUENCE [LARGE SCALE GENOMIC DNA]</scope>
    <source>
        <strain evidence="3 4">BCC8398</strain>
    </source>
</reference>